<keyword evidence="3" id="KW-1185">Reference proteome</keyword>
<keyword evidence="1" id="KW-1133">Transmembrane helix</keyword>
<protein>
    <submittedName>
        <fullName evidence="2">Uncharacterized protein</fullName>
    </submittedName>
</protein>
<feature type="transmembrane region" description="Helical" evidence="1">
    <location>
        <begin position="266"/>
        <end position="285"/>
    </location>
</feature>
<evidence type="ECO:0000313" key="3">
    <source>
        <dbReference type="Proteomes" id="UP000002247"/>
    </source>
</evidence>
<dbReference type="KEGG" id="srt:Srot_1496"/>
<feature type="transmembrane region" description="Helical" evidence="1">
    <location>
        <begin position="240"/>
        <end position="259"/>
    </location>
</feature>
<feature type="transmembrane region" description="Helical" evidence="1">
    <location>
        <begin position="201"/>
        <end position="220"/>
    </location>
</feature>
<gene>
    <name evidence="2" type="ordered locus">Srot_1496</name>
</gene>
<reference evidence="2 3" key="1">
    <citation type="journal article" date="2010" name="Stand. Genomic Sci.">
        <title>Complete genome sequence of Segniliparus rotundus type strain (CDC 1076).</title>
        <authorList>
            <person name="Sikorski J."/>
            <person name="Lapidus A."/>
            <person name="Copeland A."/>
            <person name="Misra M."/>
            <person name="Glavina Del Rio T."/>
            <person name="Nolan M."/>
            <person name="Lucas S."/>
            <person name="Chen F."/>
            <person name="Tice H."/>
            <person name="Cheng J.F."/>
            <person name="Jando M."/>
            <person name="Schneider S."/>
            <person name="Bruce D."/>
            <person name="Goodwin L."/>
            <person name="Pitluck S."/>
            <person name="Liolios K."/>
            <person name="Mikhailova N."/>
            <person name="Pati A."/>
            <person name="Ivanova N."/>
            <person name="Mavromatis K."/>
            <person name="Chen A."/>
            <person name="Palaniappan K."/>
            <person name="Chertkov O."/>
            <person name="Land M."/>
            <person name="Hauser L."/>
            <person name="Chang Y.J."/>
            <person name="Jeffries C.D."/>
            <person name="Brettin T."/>
            <person name="Detter J.C."/>
            <person name="Han C."/>
            <person name="Rohde M."/>
            <person name="Goker M."/>
            <person name="Bristow J."/>
            <person name="Eisen J.A."/>
            <person name="Markowitz V."/>
            <person name="Hugenholtz P."/>
            <person name="Kyrpides N.C."/>
            <person name="Klenk H.P."/>
        </authorList>
    </citation>
    <scope>NUCLEOTIDE SEQUENCE [LARGE SCALE GENOMIC DNA]</scope>
    <source>
        <strain evidence="3">ATCC BAA-972 / CDC 1076 / CIP 108378 / DSM 44985 / JCM 13578</strain>
    </source>
</reference>
<dbReference type="OrthoDB" id="10016786at2"/>
<dbReference type="AlphaFoldDB" id="D6Z7M9"/>
<dbReference type="STRING" id="640132.Srot_1496"/>
<proteinExistence type="predicted"/>
<accession>D6Z7M9</accession>
<name>D6Z7M9_SEGRD</name>
<evidence type="ECO:0000256" key="1">
    <source>
        <dbReference type="SAM" id="Phobius"/>
    </source>
</evidence>
<sequence>MSALSTAHRAAGGLSLAAGVFAVLGGLGPQLRVRSAAVLDTIFGDSASPAPQVPAAHWAVFAGALLVAAGAGLFLPGRAERIRPAASVVWAALAPPALSALRTAAAAVDASADPDPFVKLAAPALGFDWGAWLLVAALVCAGAAGLACLVAGVFDRESWEELRALTEAKSAQKAKRRGRKARQLPQLEEDPREVPLGRLPAALYAAAGIFGALGLLLPLYVGKGFRSPWLPDVPFSSQAFGQFLLAVAVAGAAVVGARSRRSRQPALCAGAAFSLVVYVAGYPFLSASAPGAAPGPGLWASVVAAGAFVAAAGPRRRGSAKSR</sequence>
<keyword evidence="1" id="KW-0472">Membrane</keyword>
<organism evidence="2 3">
    <name type="scientific">Segniliparus rotundus (strain ATCC BAA-972 / CDC 1076 / CIP 108378 / DSM 44985 / JCM 13578)</name>
    <dbReference type="NCBI Taxonomy" id="640132"/>
    <lineage>
        <taxon>Bacteria</taxon>
        <taxon>Bacillati</taxon>
        <taxon>Actinomycetota</taxon>
        <taxon>Actinomycetes</taxon>
        <taxon>Mycobacteriales</taxon>
        <taxon>Segniliparaceae</taxon>
        <taxon>Segniliparus</taxon>
    </lineage>
</organism>
<dbReference type="Proteomes" id="UP000002247">
    <property type="component" value="Chromosome"/>
</dbReference>
<feature type="transmembrane region" description="Helical" evidence="1">
    <location>
        <begin position="297"/>
        <end position="314"/>
    </location>
</feature>
<keyword evidence="1" id="KW-0812">Transmembrane</keyword>
<feature type="transmembrane region" description="Helical" evidence="1">
    <location>
        <begin position="87"/>
        <end position="109"/>
    </location>
</feature>
<evidence type="ECO:0000313" key="2">
    <source>
        <dbReference type="EMBL" id="ADG97959.1"/>
    </source>
</evidence>
<dbReference type="RefSeq" id="WP_013138412.1">
    <property type="nucleotide sequence ID" value="NC_014168.1"/>
</dbReference>
<feature type="transmembrane region" description="Helical" evidence="1">
    <location>
        <begin position="129"/>
        <end position="154"/>
    </location>
</feature>
<dbReference type="EMBL" id="CP001958">
    <property type="protein sequence ID" value="ADG97959.1"/>
    <property type="molecule type" value="Genomic_DNA"/>
</dbReference>
<dbReference type="HOGENOM" id="CLU_860230_0_0_11"/>
<feature type="transmembrane region" description="Helical" evidence="1">
    <location>
        <begin position="55"/>
        <end position="75"/>
    </location>
</feature>